<accession>A0AAN7B3A6</accession>
<gene>
    <name evidence="4" type="ORF">QBC37DRAFT_486181</name>
</gene>
<keyword evidence="2" id="KW-0472">Membrane</keyword>
<dbReference type="EMBL" id="MU858208">
    <property type="protein sequence ID" value="KAK4209348.1"/>
    <property type="molecule type" value="Genomic_DNA"/>
</dbReference>
<evidence type="ECO:0000313" key="4">
    <source>
        <dbReference type="EMBL" id="KAK4209348.1"/>
    </source>
</evidence>
<comment type="caution">
    <text evidence="4">The sequence shown here is derived from an EMBL/GenBank/DDBJ whole genome shotgun (WGS) entry which is preliminary data.</text>
</comment>
<proteinExistence type="predicted"/>
<feature type="signal peptide" evidence="3">
    <location>
        <begin position="1"/>
        <end position="18"/>
    </location>
</feature>
<organism evidence="4 5">
    <name type="scientific">Rhypophila decipiens</name>
    <dbReference type="NCBI Taxonomy" id="261697"/>
    <lineage>
        <taxon>Eukaryota</taxon>
        <taxon>Fungi</taxon>
        <taxon>Dikarya</taxon>
        <taxon>Ascomycota</taxon>
        <taxon>Pezizomycotina</taxon>
        <taxon>Sordariomycetes</taxon>
        <taxon>Sordariomycetidae</taxon>
        <taxon>Sordariales</taxon>
        <taxon>Naviculisporaceae</taxon>
        <taxon>Rhypophila</taxon>
    </lineage>
</organism>
<feature type="region of interest" description="Disordered" evidence="1">
    <location>
        <begin position="265"/>
        <end position="286"/>
    </location>
</feature>
<keyword evidence="2" id="KW-0812">Transmembrane</keyword>
<name>A0AAN7B3A6_9PEZI</name>
<feature type="compositionally biased region" description="Gly residues" evidence="1">
    <location>
        <begin position="201"/>
        <end position="215"/>
    </location>
</feature>
<dbReference type="AlphaFoldDB" id="A0AAN7B3A6"/>
<feature type="region of interest" description="Disordered" evidence="1">
    <location>
        <begin position="201"/>
        <end position="239"/>
    </location>
</feature>
<protein>
    <submittedName>
        <fullName evidence="4">Uncharacterized protein</fullName>
    </submittedName>
</protein>
<feature type="compositionally biased region" description="Low complexity" evidence="1">
    <location>
        <begin position="40"/>
        <end position="51"/>
    </location>
</feature>
<feature type="chain" id="PRO_5042840908" evidence="3">
    <location>
        <begin position="19"/>
        <end position="319"/>
    </location>
</feature>
<evidence type="ECO:0000256" key="1">
    <source>
        <dbReference type="SAM" id="MobiDB-lite"/>
    </source>
</evidence>
<evidence type="ECO:0000256" key="3">
    <source>
        <dbReference type="SAM" id="SignalP"/>
    </source>
</evidence>
<reference evidence="4" key="1">
    <citation type="journal article" date="2023" name="Mol. Phylogenet. Evol.">
        <title>Genome-scale phylogeny and comparative genomics of the fungal order Sordariales.</title>
        <authorList>
            <person name="Hensen N."/>
            <person name="Bonometti L."/>
            <person name="Westerberg I."/>
            <person name="Brannstrom I.O."/>
            <person name="Guillou S."/>
            <person name="Cros-Aarteil S."/>
            <person name="Calhoun S."/>
            <person name="Haridas S."/>
            <person name="Kuo A."/>
            <person name="Mondo S."/>
            <person name="Pangilinan J."/>
            <person name="Riley R."/>
            <person name="LaButti K."/>
            <person name="Andreopoulos B."/>
            <person name="Lipzen A."/>
            <person name="Chen C."/>
            <person name="Yan M."/>
            <person name="Daum C."/>
            <person name="Ng V."/>
            <person name="Clum A."/>
            <person name="Steindorff A."/>
            <person name="Ohm R.A."/>
            <person name="Martin F."/>
            <person name="Silar P."/>
            <person name="Natvig D.O."/>
            <person name="Lalanne C."/>
            <person name="Gautier V."/>
            <person name="Ament-Velasquez S.L."/>
            <person name="Kruys A."/>
            <person name="Hutchinson M.I."/>
            <person name="Powell A.J."/>
            <person name="Barry K."/>
            <person name="Miller A.N."/>
            <person name="Grigoriev I.V."/>
            <person name="Debuchy R."/>
            <person name="Gladieux P."/>
            <person name="Hiltunen Thoren M."/>
            <person name="Johannesson H."/>
        </authorList>
    </citation>
    <scope>NUCLEOTIDE SEQUENCE</scope>
    <source>
        <strain evidence="4">PSN293</strain>
    </source>
</reference>
<keyword evidence="2" id="KW-1133">Transmembrane helix</keyword>
<evidence type="ECO:0000313" key="5">
    <source>
        <dbReference type="Proteomes" id="UP001301769"/>
    </source>
</evidence>
<evidence type="ECO:0000256" key="2">
    <source>
        <dbReference type="SAM" id="Phobius"/>
    </source>
</evidence>
<dbReference type="Proteomes" id="UP001301769">
    <property type="component" value="Unassembled WGS sequence"/>
</dbReference>
<sequence length="319" mass="33546">MKFLPLFILSAAAGTAFATKGDGDNATDDENDMGWGKHYNNNSSSTSPKSMSQCRQLAHLTQLTSLASDPTKLSDLPPDKAATLKAEASQAAAQLTALQSNATLMASCSSYLAEQEMRRQCRTMAKLEKLTALVNNSTALSAKTDGDAQKMETMQAMVEDSAQELASLQGNDTLTAYCSVLERESMCKMLKKLEKMMDKAGGNGTSTAGGGGGRGRYYHGGKNETTEGGGGDENDDEKGKWQDKKAWLEELKSNATLVEMCAAMDSSDNKGTSSNGQGGDSAPDPGVITAGAERALGLQPLGNMVVSLAAVLLFSLLVL</sequence>
<keyword evidence="5" id="KW-1185">Reference proteome</keyword>
<keyword evidence="3" id="KW-0732">Signal</keyword>
<reference evidence="4" key="2">
    <citation type="submission" date="2023-05" db="EMBL/GenBank/DDBJ databases">
        <authorList>
            <consortium name="Lawrence Berkeley National Laboratory"/>
            <person name="Steindorff A."/>
            <person name="Hensen N."/>
            <person name="Bonometti L."/>
            <person name="Westerberg I."/>
            <person name="Brannstrom I.O."/>
            <person name="Guillou S."/>
            <person name="Cros-Aarteil S."/>
            <person name="Calhoun S."/>
            <person name="Haridas S."/>
            <person name="Kuo A."/>
            <person name="Mondo S."/>
            <person name="Pangilinan J."/>
            <person name="Riley R."/>
            <person name="Labutti K."/>
            <person name="Andreopoulos B."/>
            <person name="Lipzen A."/>
            <person name="Chen C."/>
            <person name="Yanf M."/>
            <person name="Daum C."/>
            <person name="Ng V."/>
            <person name="Clum A."/>
            <person name="Ohm R."/>
            <person name="Martin F."/>
            <person name="Silar P."/>
            <person name="Natvig D."/>
            <person name="Lalanne C."/>
            <person name="Gautier V."/>
            <person name="Ament-Velasquez S.L."/>
            <person name="Kruys A."/>
            <person name="Hutchinson M.I."/>
            <person name="Powell A.J."/>
            <person name="Barry K."/>
            <person name="Miller A.N."/>
            <person name="Grigoriev I.V."/>
            <person name="Debuchy R."/>
            <person name="Gladieux P."/>
            <person name="Thoren M.H."/>
            <person name="Johannesson H."/>
        </authorList>
    </citation>
    <scope>NUCLEOTIDE SEQUENCE</scope>
    <source>
        <strain evidence="4">PSN293</strain>
    </source>
</reference>
<feature type="transmembrane region" description="Helical" evidence="2">
    <location>
        <begin position="301"/>
        <end position="318"/>
    </location>
</feature>
<feature type="region of interest" description="Disordered" evidence="1">
    <location>
        <begin position="19"/>
        <end position="51"/>
    </location>
</feature>